<reference evidence="2 3" key="1">
    <citation type="journal article" date="2012" name="Eukaryot. Cell">
        <title>Genome sequence of the fungus Glarea lozoyensis: the first genome sequence of a species from the Helotiaceae family.</title>
        <authorList>
            <person name="Youssar L."/>
            <person name="Gruening B.A."/>
            <person name="Erxleben A."/>
            <person name="Guenther S."/>
            <person name="Huettel W."/>
        </authorList>
    </citation>
    <scope>NUCLEOTIDE SEQUENCE [LARGE SCALE GENOMIC DNA]</scope>
    <source>
        <strain evidence="3">ATCC 74030 / MF5533</strain>
    </source>
</reference>
<sequence>MKRYAMIGLGGRSSFFYTALAKDFVKTSLIVGFCDTNQTRMNVANDHLAKLSYASAPIPTYKAVDFDKMIEDTKPDEVIITTMDQKPMTIDEVRCKAIIDAVERTGKKVRVTFNYRYAPHNTKVFELLGEGAIGQVNSIHFEWALNTSHGADYFRRWHRDKRNAGGLLVHKSTHHFDLINFWLRSSPVSVVAQGGLMFYGRENAEKRGVTEFYTRAHGSEVAKKDPFALHLEEHEQLRKMYLEAEHEDSYYRDQSVFGDGISIEDTMGVLVKYGNGAILTYSLIAYSPWEGFRAVFNGTKGRLELDVVEMSYVNSGGEQGAEGALEKCSITLRPLFEKPREIEVQGGLGGHGGGDPVLLNDLFGENVEEDRFGRAADHIDGARSILTGIAANKSLRTEGVVWVKDILDLKN</sequence>
<dbReference type="Gene3D" id="3.30.360.10">
    <property type="entry name" value="Dihydrodipicolinate Reductase, domain 2"/>
    <property type="match status" value="1"/>
</dbReference>
<dbReference type="Gene3D" id="3.40.50.720">
    <property type="entry name" value="NAD(P)-binding Rossmann-like Domain"/>
    <property type="match status" value="1"/>
</dbReference>
<dbReference type="InParanoid" id="H0EGY9"/>
<dbReference type="Pfam" id="PF02894">
    <property type="entry name" value="GFO_IDH_MocA_C"/>
    <property type="match status" value="1"/>
</dbReference>
<accession>H0EGY9</accession>
<dbReference type="PANTHER" id="PTHR43377:SF2">
    <property type="entry name" value="BINDING ROSSMANN FOLD OXIDOREDUCTASE, PUTATIVE (AFU_ORTHOLOGUE AFUA_4G00560)-RELATED"/>
    <property type="match status" value="1"/>
</dbReference>
<dbReference type="InterPro" id="IPR051450">
    <property type="entry name" value="Gfo/Idh/MocA_Oxidoreductases"/>
</dbReference>
<comment type="caution">
    <text evidence="2">The sequence shown here is derived from an EMBL/GenBank/DDBJ whole genome shotgun (WGS) entry which is preliminary data.</text>
</comment>
<proteinExistence type="predicted"/>
<organism evidence="2 3">
    <name type="scientific">Glarea lozoyensis (strain ATCC 74030 / MF5533)</name>
    <dbReference type="NCBI Taxonomy" id="1104152"/>
    <lineage>
        <taxon>Eukaryota</taxon>
        <taxon>Fungi</taxon>
        <taxon>Dikarya</taxon>
        <taxon>Ascomycota</taxon>
        <taxon>Pezizomycotina</taxon>
        <taxon>Leotiomycetes</taxon>
        <taxon>Helotiales</taxon>
        <taxon>Helotiaceae</taxon>
        <taxon>Glarea</taxon>
    </lineage>
</organism>
<dbReference type="SUPFAM" id="SSF55347">
    <property type="entry name" value="Glyceraldehyde-3-phosphate dehydrogenase-like, C-terminal domain"/>
    <property type="match status" value="1"/>
</dbReference>
<dbReference type="InterPro" id="IPR004104">
    <property type="entry name" value="Gfo/Idh/MocA-like_OxRdtase_C"/>
</dbReference>
<dbReference type="EMBL" id="AGUE01000032">
    <property type="protein sequence ID" value="EHL02130.1"/>
    <property type="molecule type" value="Genomic_DNA"/>
</dbReference>
<dbReference type="InterPro" id="IPR036291">
    <property type="entry name" value="NAD(P)-bd_dom_sf"/>
</dbReference>
<gene>
    <name evidence="2" type="ORF">M7I_1721</name>
</gene>
<dbReference type="HOGENOM" id="CLU_052304_0_0_1"/>
<keyword evidence="3" id="KW-1185">Reference proteome</keyword>
<evidence type="ECO:0000259" key="1">
    <source>
        <dbReference type="Pfam" id="PF02894"/>
    </source>
</evidence>
<dbReference type="SUPFAM" id="SSF51735">
    <property type="entry name" value="NAD(P)-binding Rossmann-fold domains"/>
    <property type="match status" value="1"/>
</dbReference>
<dbReference type="OrthoDB" id="408743at2759"/>
<dbReference type="Proteomes" id="UP000005446">
    <property type="component" value="Unassembled WGS sequence"/>
</dbReference>
<name>H0EGY9_GLAL7</name>
<dbReference type="AlphaFoldDB" id="H0EGY9"/>
<evidence type="ECO:0000313" key="2">
    <source>
        <dbReference type="EMBL" id="EHL02130.1"/>
    </source>
</evidence>
<evidence type="ECO:0000313" key="3">
    <source>
        <dbReference type="Proteomes" id="UP000005446"/>
    </source>
</evidence>
<dbReference type="PANTHER" id="PTHR43377">
    <property type="entry name" value="BILIVERDIN REDUCTASE A"/>
    <property type="match status" value="1"/>
</dbReference>
<protein>
    <submittedName>
        <fullName evidence="2">Putative oxidoreductase yteT</fullName>
    </submittedName>
</protein>
<feature type="domain" description="Gfo/Idh/MocA-like oxidoreductase C-terminal" evidence="1">
    <location>
        <begin position="126"/>
        <end position="399"/>
    </location>
</feature>